<evidence type="ECO:0000313" key="1">
    <source>
        <dbReference type="EMBL" id="MEZ8052407.1"/>
    </source>
</evidence>
<gene>
    <name evidence="1" type="ORF">ACED57_04500</name>
</gene>
<evidence type="ECO:0000313" key="2">
    <source>
        <dbReference type="Proteomes" id="UP001569175"/>
    </source>
</evidence>
<accession>A0ABV4KJ42</accession>
<dbReference type="Gene3D" id="3.40.50.1010">
    <property type="entry name" value="5'-nuclease"/>
    <property type="match status" value="1"/>
</dbReference>
<sequence>MKTRVYIDGYSFYYNCLKGTHFKWLNIHELLEKYVLPRSHGNNFTLHEIDPIKFFTAEILPNVASDPNSINDQRSYHKALKIVCGSNIKKIPGKYQCGPVTYPAFELDKNGKEILPKDSSRVKVWKLEEKKSDVNVAVEAVFDALTDPELEQIVFVTNDTDILPALEKIKAFNDISERKVKIGYIAPIIENHPNRTPNGELVNIADWTVRFIQESELISSQLPPYVANKRGPAIKPISWFKYPVKVDEILTLLSEKKVLGSVPKAWKQYLITEPHYKAQGLPDYNCSFADLLNDEQGIEDVLIHARAFAEFKRNQSNE</sequence>
<organism evidence="1 2">
    <name type="scientific">Vibrio atlanticus</name>
    <dbReference type="NCBI Taxonomy" id="693153"/>
    <lineage>
        <taxon>Bacteria</taxon>
        <taxon>Pseudomonadati</taxon>
        <taxon>Pseudomonadota</taxon>
        <taxon>Gammaproteobacteria</taxon>
        <taxon>Vibrionales</taxon>
        <taxon>Vibrionaceae</taxon>
        <taxon>Vibrio</taxon>
    </lineage>
</organism>
<dbReference type="CDD" id="cd18722">
    <property type="entry name" value="PIN_NicB-like"/>
    <property type="match status" value="1"/>
</dbReference>
<protein>
    <submittedName>
        <fullName evidence="1">NYN domain-containing protein</fullName>
    </submittedName>
</protein>
<reference evidence="1 2" key="1">
    <citation type="submission" date="2024-06" db="EMBL/GenBank/DDBJ databases">
        <authorList>
            <person name="Steensen K."/>
            <person name="Seneca J."/>
            <person name="Bartlau N."/>
            <person name="Yu A.X."/>
            <person name="Polz M.F."/>
        </authorList>
    </citation>
    <scope>NUCLEOTIDE SEQUENCE [LARGE SCALE GENOMIC DNA]</scope>
    <source>
        <strain evidence="1 2">1F9</strain>
    </source>
</reference>
<proteinExistence type="predicted"/>
<dbReference type="Proteomes" id="UP001569175">
    <property type="component" value="Unassembled WGS sequence"/>
</dbReference>
<name>A0ABV4KJ42_9VIBR</name>
<dbReference type="EMBL" id="JBGOOL010000009">
    <property type="protein sequence ID" value="MEZ8052407.1"/>
    <property type="molecule type" value="Genomic_DNA"/>
</dbReference>
<keyword evidence="2" id="KW-1185">Reference proteome</keyword>
<comment type="caution">
    <text evidence="1">The sequence shown here is derived from an EMBL/GenBank/DDBJ whole genome shotgun (WGS) entry which is preliminary data.</text>
</comment>
<dbReference type="RefSeq" id="WP_102420946.1">
    <property type="nucleotide sequence ID" value="NZ_JBFSVJ010000081.1"/>
</dbReference>